<reference evidence="2 3" key="1">
    <citation type="submission" date="2021-06" db="EMBL/GenBank/DDBJ databases">
        <title>Bacillus sp. RD4P76, an endophyte from a halophyte.</title>
        <authorList>
            <person name="Sun J.-Q."/>
        </authorList>
    </citation>
    <scope>NUCLEOTIDE SEQUENCE [LARGE SCALE GENOMIC DNA]</scope>
    <source>
        <strain evidence="2 3">JCM 17098</strain>
    </source>
</reference>
<proteinExistence type="predicted"/>
<keyword evidence="3" id="KW-1185">Reference proteome</keyword>
<evidence type="ECO:0000259" key="1">
    <source>
        <dbReference type="Pfam" id="PF03551"/>
    </source>
</evidence>
<dbReference type="Gene3D" id="1.10.10.10">
    <property type="entry name" value="Winged helix-like DNA-binding domain superfamily/Winged helix DNA-binding domain"/>
    <property type="match status" value="1"/>
</dbReference>
<dbReference type="Pfam" id="PF03551">
    <property type="entry name" value="PadR"/>
    <property type="match status" value="1"/>
</dbReference>
<accession>A0ABS6JYZ5</accession>
<name>A0ABS6JYZ5_9BACI</name>
<dbReference type="InterPro" id="IPR036390">
    <property type="entry name" value="WH_DNA-bd_sf"/>
</dbReference>
<organism evidence="2 3">
    <name type="scientific">Evansella alkalicola</name>
    <dbReference type="NCBI Taxonomy" id="745819"/>
    <lineage>
        <taxon>Bacteria</taxon>
        <taxon>Bacillati</taxon>
        <taxon>Bacillota</taxon>
        <taxon>Bacilli</taxon>
        <taxon>Bacillales</taxon>
        <taxon>Bacillaceae</taxon>
        <taxon>Evansella</taxon>
    </lineage>
</organism>
<evidence type="ECO:0000313" key="3">
    <source>
        <dbReference type="Proteomes" id="UP000790580"/>
    </source>
</evidence>
<gene>
    <name evidence="2" type="ORF">KS407_13395</name>
</gene>
<dbReference type="InterPro" id="IPR005149">
    <property type="entry name" value="Tscrpt_reg_PadR_N"/>
</dbReference>
<dbReference type="RefSeq" id="WP_088073719.1">
    <property type="nucleotide sequence ID" value="NZ_JAHQCR010000052.1"/>
</dbReference>
<comment type="caution">
    <text evidence="2">The sequence shown here is derived from an EMBL/GenBank/DDBJ whole genome shotgun (WGS) entry which is preliminary data.</text>
</comment>
<dbReference type="PANTHER" id="PTHR33169">
    <property type="entry name" value="PADR-FAMILY TRANSCRIPTIONAL REGULATOR"/>
    <property type="match status" value="1"/>
</dbReference>
<dbReference type="PANTHER" id="PTHR33169:SF14">
    <property type="entry name" value="TRANSCRIPTIONAL REGULATOR RV3488"/>
    <property type="match status" value="1"/>
</dbReference>
<feature type="domain" description="Transcription regulator PadR N-terminal" evidence="1">
    <location>
        <begin position="24"/>
        <end position="91"/>
    </location>
</feature>
<dbReference type="InterPro" id="IPR052509">
    <property type="entry name" value="Metal_resp_DNA-bind_regulator"/>
</dbReference>
<sequence>MEKNKVDEIILSLMQEMRRGTIIIGVLSQLSKPQYGYSLVAVLGGKGIQVEPNTLYPLLRRLEKQGLLESQWDTNETRPRKYYVRSTLGEEVYDQLCVEWGKMVQSMSTLLKDEGGEDDGSN</sequence>
<dbReference type="EMBL" id="JAHQCR010000052">
    <property type="protein sequence ID" value="MBU9722427.1"/>
    <property type="molecule type" value="Genomic_DNA"/>
</dbReference>
<dbReference type="Proteomes" id="UP000790580">
    <property type="component" value="Unassembled WGS sequence"/>
</dbReference>
<evidence type="ECO:0000313" key="2">
    <source>
        <dbReference type="EMBL" id="MBU9722427.1"/>
    </source>
</evidence>
<dbReference type="SUPFAM" id="SSF46785">
    <property type="entry name" value="Winged helix' DNA-binding domain"/>
    <property type="match status" value="1"/>
</dbReference>
<dbReference type="InterPro" id="IPR036388">
    <property type="entry name" value="WH-like_DNA-bd_sf"/>
</dbReference>
<protein>
    <submittedName>
        <fullName evidence="2">PadR family transcriptional regulator</fullName>
    </submittedName>
</protein>